<dbReference type="EMBL" id="JAASQP010000001">
    <property type="protein sequence ID" value="NIJ24719.1"/>
    <property type="molecule type" value="Genomic_DNA"/>
</dbReference>
<accession>A0ABX0U2C3</accession>
<dbReference type="Proteomes" id="UP000788153">
    <property type="component" value="Unassembled WGS sequence"/>
</dbReference>
<protein>
    <recommendedName>
        <fullName evidence="4">DUF2497 domain-containing protein</fullName>
    </recommendedName>
</protein>
<feature type="compositionally biased region" description="Low complexity" evidence="1">
    <location>
        <begin position="71"/>
        <end position="81"/>
    </location>
</feature>
<name>A0ABX0U2C3_9SPHN</name>
<dbReference type="Pfam" id="PF10691">
    <property type="entry name" value="DUF2497"/>
    <property type="match status" value="1"/>
</dbReference>
<reference evidence="2 3" key="1">
    <citation type="submission" date="2020-03" db="EMBL/GenBank/DDBJ databases">
        <title>Genomic Encyclopedia of Type Strains, Phase IV (KMG-IV): sequencing the most valuable type-strain genomes for metagenomic binning, comparative biology and taxonomic classification.</title>
        <authorList>
            <person name="Goeker M."/>
        </authorList>
    </citation>
    <scope>NUCLEOTIDE SEQUENCE [LARGE SCALE GENOMIC DNA]</scope>
    <source>
        <strain evidence="2 3">DSM 22753</strain>
    </source>
</reference>
<comment type="caution">
    <text evidence="2">The sequence shown here is derived from an EMBL/GenBank/DDBJ whole genome shotgun (WGS) entry which is preliminary data.</text>
</comment>
<evidence type="ECO:0000313" key="2">
    <source>
        <dbReference type="EMBL" id="NIJ24719.1"/>
    </source>
</evidence>
<evidence type="ECO:0000313" key="3">
    <source>
        <dbReference type="Proteomes" id="UP000788153"/>
    </source>
</evidence>
<keyword evidence="3" id="KW-1185">Reference proteome</keyword>
<gene>
    <name evidence="2" type="ORF">FHT01_002261</name>
</gene>
<dbReference type="InterPro" id="IPR019632">
    <property type="entry name" value="DUF2497"/>
</dbReference>
<feature type="region of interest" description="Disordered" evidence="1">
    <location>
        <begin position="21"/>
        <end position="104"/>
    </location>
</feature>
<proteinExistence type="predicted"/>
<evidence type="ECO:0000256" key="1">
    <source>
        <dbReference type="SAM" id="MobiDB-lite"/>
    </source>
</evidence>
<sequence length="167" mass="17960">MGDLSNEPSMEDILSSIKRIIAEEGDAPAAGRAPRRPPPRAAATAPALHDLPDGSEDEGDAILELRESIEAAQRNAAARAQPEPESEPTPRASETIVSQRAAEASRGQLEALSRLIVRPDTPGADTLEGLVREMLRPMLSSWLDANLPRVVETMVAREIARISNREG</sequence>
<organism evidence="2 3">
    <name type="scientific">Sphingomonas japonica</name>
    <dbReference type="NCBI Taxonomy" id="511662"/>
    <lineage>
        <taxon>Bacteria</taxon>
        <taxon>Pseudomonadati</taxon>
        <taxon>Pseudomonadota</taxon>
        <taxon>Alphaproteobacteria</taxon>
        <taxon>Sphingomonadales</taxon>
        <taxon>Sphingomonadaceae</taxon>
        <taxon>Sphingomonas</taxon>
    </lineage>
</organism>
<dbReference type="RefSeq" id="WP_180345088.1">
    <property type="nucleotide sequence ID" value="NZ_BAAAEV010000001.1"/>
</dbReference>
<evidence type="ECO:0008006" key="4">
    <source>
        <dbReference type="Google" id="ProtNLM"/>
    </source>
</evidence>